<dbReference type="Proteomes" id="UP000194903">
    <property type="component" value="Unassembled WGS sequence"/>
</dbReference>
<dbReference type="AlphaFoldDB" id="A0A252F5R5"/>
<gene>
    <name evidence="1" type="ORF">CBW42_03510</name>
</gene>
<evidence type="ECO:0000313" key="1">
    <source>
        <dbReference type="EMBL" id="OUM21113.1"/>
    </source>
</evidence>
<keyword evidence="2" id="KW-1185">Reference proteome</keyword>
<proteinExistence type="predicted"/>
<comment type="caution">
    <text evidence="1">The sequence shown here is derived from an EMBL/GenBank/DDBJ whole genome shotgun (WGS) entry which is preliminary data.</text>
</comment>
<accession>A0A252F5R5</accession>
<name>A0A252F5R5_9FIRM</name>
<protein>
    <submittedName>
        <fullName evidence="1">Uncharacterized protein</fullName>
    </submittedName>
</protein>
<organism evidence="1 2">
    <name type="scientific">Butyricicoccus porcorum</name>
    <dbReference type="NCBI Taxonomy" id="1945634"/>
    <lineage>
        <taxon>Bacteria</taxon>
        <taxon>Bacillati</taxon>
        <taxon>Bacillota</taxon>
        <taxon>Clostridia</taxon>
        <taxon>Eubacteriales</taxon>
        <taxon>Butyricicoccaceae</taxon>
        <taxon>Butyricicoccus</taxon>
    </lineage>
</organism>
<sequence length="246" mass="26343">MIAFYLTPDENVGDSKRTIQIGAHRKAEVDNTDAVPLVYGSNAETVDSATDTNSYSVASGTEQYYTIDVSKLQRDTQGRYLVLIGTTGGDNFNNTLALTNLKIAGYTMTSAESEIQKAADAGEGDLFRQVRAYSALRKPKADEPAVNENLNVISAELKSAKVSPGKTATLSVTASEEAETLEVLDADGNLVEFTKVAKKSKKGNIVFTAAWKVTGSRGDKLEYTVRVKDADGAVSANQETVSITIK</sequence>
<reference evidence="1 2" key="1">
    <citation type="submission" date="2017-05" db="EMBL/GenBank/DDBJ databases">
        <title>Butyricicoccus porcorum sp. nov. a butyrate-producing bacterium from the swine intestinal tract.</title>
        <authorList>
            <person name="Trachsel J."/>
            <person name="Humphrey S."/>
            <person name="Allen H.K."/>
        </authorList>
    </citation>
    <scope>NUCLEOTIDE SEQUENCE [LARGE SCALE GENOMIC DNA]</scope>
    <source>
        <strain evidence="1">BB10</strain>
    </source>
</reference>
<dbReference type="EMBL" id="NHOC01000003">
    <property type="protein sequence ID" value="OUM21113.1"/>
    <property type="molecule type" value="Genomic_DNA"/>
</dbReference>
<dbReference type="RefSeq" id="WP_087017829.1">
    <property type="nucleotide sequence ID" value="NZ_NHOC01000003.1"/>
</dbReference>
<evidence type="ECO:0000313" key="2">
    <source>
        <dbReference type="Proteomes" id="UP000194903"/>
    </source>
</evidence>